<reference evidence="3" key="1">
    <citation type="submission" date="2022-11" db="UniProtKB">
        <authorList>
            <consortium name="WormBaseParasite"/>
        </authorList>
    </citation>
    <scope>IDENTIFICATION</scope>
</reference>
<proteinExistence type="predicted"/>
<sequence>MPPNRKVTQISTVVKIVYIKLLLIVYKRLIVIMIIFDIRFDRGITNAVAVPFHYFVVYNTIIGIQQRFDLNHEGRTFKDSTFAPIVQLE</sequence>
<keyword evidence="2" id="KW-1185">Reference proteome</keyword>
<evidence type="ECO:0000256" key="1">
    <source>
        <dbReference type="SAM" id="Phobius"/>
    </source>
</evidence>
<keyword evidence="1" id="KW-0472">Membrane</keyword>
<accession>A0A915IIS3</accession>
<organism evidence="2 3">
    <name type="scientific">Romanomermis culicivorax</name>
    <name type="common">Nematode worm</name>
    <dbReference type="NCBI Taxonomy" id="13658"/>
    <lineage>
        <taxon>Eukaryota</taxon>
        <taxon>Metazoa</taxon>
        <taxon>Ecdysozoa</taxon>
        <taxon>Nematoda</taxon>
        <taxon>Enoplea</taxon>
        <taxon>Dorylaimia</taxon>
        <taxon>Mermithida</taxon>
        <taxon>Mermithoidea</taxon>
        <taxon>Mermithidae</taxon>
        <taxon>Romanomermis</taxon>
    </lineage>
</organism>
<dbReference type="WBParaSite" id="nRc.2.0.1.t13758-RA">
    <property type="protein sequence ID" value="nRc.2.0.1.t13758-RA"/>
    <property type="gene ID" value="nRc.2.0.1.g13758"/>
</dbReference>
<keyword evidence="1" id="KW-1133">Transmembrane helix</keyword>
<protein>
    <submittedName>
        <fullName evidence="3">Uncharacterized protein</fullName>
    </submittedName>
</protein>
<feature type="transmembrane region" description="Helical" evidence="1">
    <location>
        <begin position="16"/>
        <end position="36"/>
    </location>
</feature>
<evidence type="ECO:0000313" key="2">
    <source>
        <dbReference type="Proteomes" id="UP000887565"/>
    </source>
</evidence>
<dbReference type="AlphaFoldDB" id="A0A915IIS3"/>
<keyword evidence="1" id="KW-0812">Transmembrane</keyword>
<name>A0A915IIS3_ROMCU</name>
<evidence type="ECO:0000313" key="3">
    <source>
        <dbReference type="WBParaSite" id="nRc.2.0.1.t13758-RA"/>
    </source>
</evidence>
<dbReference type="Proteomes" id="UP000887565">
    <property type="component" value="Unplaced"/>
</dbReference>